<reference evidence="2 3" key="1">
    <citation type="submission" date="2019-02" db="EMBL/GenBank/DDBJ databases">
        <title>Genomic Encyclopedia of Type Strains, Phase IV (KMG-IV): sequencing the most valuable type-strain genomes for metagenomic binning, comparative biology and taxonomic classification.</title>
        <authorList>
            <person name="Goeker M."/>
        </authorList>
    </citation>
    <scope>NUCLEOTIDE SEQUENCE [LARGE SCALE GENOMIC DNA]</scope>
    <source>
        <strain evidence="2 3">DSM 101727</strain>
    </source>
</reference>
<dbReference type="Pfam" id="PF13302">
    <property type="entry name" value="Acetyltransf_3"/>
    <property type="match status" value="1"/>
</dbReference>
<organism evidence="2 3">
    <name type="scientific">Herbihabitans rhizosphaerae</name>
    <dbReference type="NCBI Taxonomy" id="1872711"/>
    <lineage>
        <taxon>Bacteria</taxon>
        <taxon>Bacillati</taxon>
        <taxon>Actinomycetota</taxon>
        <taxon>Actinomycetes</taxon>
        <taxon>Pseudonocardiales</taxon>
        <taxon>Pseudonocardiaceae</taxon>
        <taxon>Herbihabitans</taxon>
    </lineage>
</organism>
<dbReference type="PANTHER" id="PTHR43441:SF10">
    <property type="entry name" value="ACETYLTRANSFERASE"/>
    <property type="match status" value="1"/>
</dbReference>
<comment type="caution">
    <text evidence="2">The sequence shown here is derived from an EMBL/GenBank/DDBJ whole genome shotgun (WGS) entry which is preliminary data.</text>
</comment>
<evidence type="ECO:0000313" key="2">
    <source>
        <dbReference type="EMBL" id="RZS36768.1"/>
    </source>
</evidence>
<name>A0A4Q7KJL1_9PSEU</name>
<sequence length="191" mass="21168">MHSAELTSAQRGTREPADYREPVDPIEINAGAYYLRALRADDRLDDRPRIVEGFTDPVFRDWSPGFTITDLTAAGQYVEHRAEQWADETRLSWAIAEPTTGLLLGEVGLKRLDLTAGTADASVWLHPDSRGKGIATECLGAIIRFGFGALDLREVYYRHAPGNDASAAIAERLGFTRNGTENHLVHWFKSA</sequence>
<protein>
    <submittedName>
        <fullName evidence="2">RimJ/RimL family protein N-acetyltransferase</fullName>
    </submittedName>
</protein>
<dbReference type="InterPro" id="IPR051908">
    <property type="entry name" value="Ribosomal_N-acetyltransferase"/>
</dbReference>
<keyword evidence="2" id="KW-0808">Transferase</keyword>
<gene>
    <name evidence="2" type="ORF">EV193_1062</name>
</gene>
<proteinExistence type="predicted"/>
<keyword evidence="3" id="KW-1185">Reference proteome</keyword>
<dbReference type="InterPro" id="IPR000182">
    <property type="entry name" value="GNAT_dom"/>
</dbReference>
<dbReference type="PROSITE" id="PS51186">
    <property type="entry name" value="GNAT"/>
    <property type="match status" value="1"/>
</dbReference>
<dbReference type="GO" id="GO:0008999">
    <property type="term" value="F:protein-N-terminal-alanine acetyltransferase activity"/>
    <property type="evidence" value="ECO:0007669"/>
    <property type="project" value="TreeGrafter"/>
</dbReference>
<feature type="domain" description="N-acetyltransferase" evidence="1">
    <location>
        <begin position="48"/>
        <end position="191"/>
    </location>
</feature>
<dbReference type="AlphaFoldDB" id="A0A4Q7KJL1"/>
<dbReference type="GO" id="GO:1990189">
    <property type="term" value="F:protein N-terminal-serine acetyltransferase activity"/>
    <property type="evidence" value="ECO:0007669"/>
    <property type="project" value="TreeGrafter"/>
</dbReference>
<dbReference type="Gene3D" id="3.40.630.30">
    <property type="match status" value="1"/>
</dbReference>
<dbReference type="PANTHER" id="PTHR43441">
    <property type="entry name" value="RIBOSOMAL-PROTEIN-SERINE ACETYLTRANSFERASE"/>
    <property type="match status" value="1"/>
</dbReference>
<accession>A0A4Q7KJL1</accession>
<dbReference type="EMBL" id="SGWQ01000006">
    <property type="protein sequence ID" value="RZS36768.1"/>
    <property type="molecule type" value="Genomic_DNA"/>
</dbReference>
<evidence type="ECO:0000313" key="3">
    <source>
        <dbReference type="Proteomes" id="UP000294257"/>
    </source>
</evidence>
<dbReference type="Proteomes" id="UP000294257">
    <property type="component" value="Unassembled WGS sequence"/>
</dbReference>
<evidence type="ECO:0000259" key="1">
    <source>
        <dbReference type="PROSITE" id="PS51186"/>
    </source>
</evidence>
<dbReference type="SUPFAM" id="SSF55729">
    <property type="entry name" value="Acyl-CoA N-acyltransferases (Nat)"/>
    <property type="match status" value="1"/>
</dbReference>
<dbReference type="InterPro" id="IPR016181">
    <property type="entry name" value="Acyl_CoA_acyltransferase"/>
</dbReference>
<dbReference type="GO" id="GO:0005737">
    <property type="term" value="C:cytoplasm"/>
    <property type="evidence" value="ECO:0007669"/>
    <property type="project" value="TreeGrafter"/>
</dbReference>